<proteinExistence type="predicted"/>
<organism evidence="2 3">
    <name type="scientific">Nocardiopsis kunsanensis</name>
    <dbReference type="NCBI Taxonomy" id="141693"/>
    <lineage>
        <taxon>Bacteria</taxon>
        <taxon>Bacillati</taxon>
        <taxon>Actinomycetota</taxon>
        <taxon>Actinomycetes</taxon>
        <taxon>Streptosporangiales</taxon>
        <taxon>Nocardiopsidaceae</taxon>
        <taxon>Nocardiopsis</taxon>
    </lineage>
</organism>
<dbReference type="InterPro" id="IPR007278">
    <property type="entry name" value="DUF397"/>
</dbReference>
<comment type="caution">
    <text evidence="2">The sequence shown here is derived from an EMBL/GenBank/DDBJ whole genome shotgun (WGS) entry which is preliminary data.</text>
</comment>
<evidence type="ECO:0000259" key="1">
    <source>
        <dbReference type="Pfam" id="PF04149"/>
    </source>
</evidence>
<dbReference type="Pfam" id="PF04149">
    <property type="entry name" value="DUF397"/>
    <property type="match status" value="1"/>
</dbReference>
<dbReference type="EMBL" id="BMXL01000008">
    <property type="protein sequence ID" value="GHD24694.1"/>
    <property type="molecule type" value="Genomic_DNA"/>
</dbReference>
<dbReference type="AlphaFoldDB" id="A0A918XBS7"/>
<gene>
    <name evidence="2" type="ORF">GCM10007147_21080</name>
</gene>
<sequence length="63" mass="6694">MITDGWKKSSYSNGEGGNCVEACAAGDIAGLRVQMRDTQYPGSGQLEVSSEEWMKLLAAASHT</sequence>
<name>A0A918XBS7_9ACTN</name>
<dbReference type="Proteomes" id="UP000654947">
    <property type="component" value="Unassembled WGS sequence"/>
</dbReference>
<keyword evidence="3" id="KW-1185">Reference proteome</keyword>
<reference evidence="2 3" key="1">
    <citation type="journal article" date="2014" name="Int. J. Syst. Evol. Microbiol.">
        <title>Complete genome sequence of Corynebacterium casei LMG S-19264T (=DSM 44701T), isolated from a smear-ripened cheese.</title>
        <authorList>
            <consortium name="US DOE Joint Genome Institute (JGI-PGF)"/>
            <person name="Walter F."/>
            <person name="Albersmeier A."/>
            <person name="Kalinowski J."/>
            <person name="Ruckert C."/>
        </authorList>
    </citation>
    <scope>NUCLEOTIDE SEQUENCE [LARGE SCALE GENOMIC DNA]</scope>
    <source>
        <strain evidence="2 3">KCTC 19473</strain>
    </source>
</reference>
<accession>A0A918XBS7</accession>
<feature type="domain" description="DUF397" evidence="1">
    <location>
        <begin position="5"/>
        <end position="60"/>
    </location>
</feature>
<evidence type="ECO:0000313" key="3">
    <source>
        <dbReference type="Proteomes" id="UP000654947"/>
    </source>
</evidence>
<protein>
    <recommendedName>
        <fullName evidence="1">DUF397 domain-containing protein</fullName>
    </recommendedName>
</protein>
<evidence type="ECO:0000313" key="2">
    <source>
        <dbReference type="EMBL" id="GHD24694.1"/>
    </source>
</evidence>
<dbReference type="RefSeq" id="WP_017577164.1">
    <property type="nucleotide sequence ID" value="NZ_BMXL01000008.1"/>
</dbReference>